<dbReference type="Proteomes" id="UP000228635">
    <property type="component" value="Unassembled WGS sequence"/>
</dbReference>
<dbReference type="AlphaFoldDB" id="A0A2M6WHS5"/>
<name>A0A2M6WHS5_9BACT</name>
<dbReference type="GO" id="GO:0005840">
    <property type="term" value="C:ribosome"/>
    <property type="evidence" value="ECO:0007669"/>
    <property type="project" value="UniProtKB-KW"/>
</dbReference>
<dbReference type="NCBIfam" id="TIGR00012">
    <property type="entry name" value="L29"/>
    <property type="match status" value="1"/>
</dbReference>
<dbReference type="Gene3D" id="1.10.287.310">
    <property type="match status" value="1"/>
</dbReference>
<proteinExistence type="inferred from homology"/>
<dbReference type="InterPro" id="IPR036049">
    <property type="entry name" value="Ribosomal_uL29_sf"/>
</dbReference>
<evidence type="ECO:0000256" key="3">
    <source>
        <dbReference type="ARBA" id="ARBA00023274"/>
    </source>
</evidence>
<comment type="similarity">
    <text evidence="1 5">Belongs to the universal ribosomal protein uL29 family.</text>
</comment>
<evidence type="ECO:0000256" key="5">
    <source>
        <dbReference type="HAMAP-Rule" id="MF_00374"/>
    </source>
</evidence>
<comment type="caution">
    <text evidence="6">The sequence shown here is derived from an EMBL/GenBank/DDBJ whole genome shotgun (WGS) entry which is preliminary data.</text>
</comment>
<keyword evidence="3 5" id="KW-0687">Ribonucleoprotein</keyword>
<organism evidence="6 7">
    <name type="scientific">Candidatus Harrisonbacteria bacterium CG10_big_fil_rev_8_21_14_0_10_42_17</name>
    <dbReference type="NCBI Taxonomy" id="1974584"/>
    <lineage>
        <taxon>Bacteria</taxon>
        <taxon>Candidatus Harrisoniibacteriota</taxon>
    </lineage>
</organism>
<evidence type="ECO:0000313" key="6">
    <source>
        <dbReference type="EMBL" id="PIT92284.1"/>
    </source>
</evidence>
<dbReference type="EMBL" id="PFBA01000027">
    <property type="protein sequence ID" value="PIT92284.1"/>
    <property type="molecule type" value="Genomic_DNA"/>
</dbReference>
<reference evidence="7" key="1">
    <citation type="submission" date="2017-09" db="EMBL/GenBank/DDBJ databases">
        <title>Depth-based differentiation of microbial function through sediment-hosted aquifers and enrichment of novel symbionts in the deep terrestrial subsurface.</title>
        <authorList>
            <person name="Probst A.J."/>
            <person name="Ladd B."/>
            <person name="Jarett J.K."/>
            <person name="Geller-Mcgrath D.E."/>
            <person name="Sieber C.M.K."/>
            <person name="Emerson J.B."/>
            <person name="Anantharaman K."/>
            <person name="Thomas B.C."/>
            <person name="Malmstrom R."/>
            <person name="Stieglmeier M."/>
            <person name="Klingl A."/>
            <person name="Woyke T."/>
            <person name="Ryan C.M."/>
            <person name="Banfield J.F."/>
        </authorList>
    </citation>
    <scope>NUCLEOTIDE SEQUENCE [LARGE SCALE GENOMIC DNA]</scope>
</reference>
<protein>
    <recommendedName>
        <fullName evidence="4 5">Large ribosomal subunit protein uL29</fullName>
    </recommendedName>
</protein>
<evidence type="ECO:0000256" key="2">
    <source>
        <dbReference type="ARBA" id="ARBA00022980"/>
    </source>
</evidence>
<dbReference type="Pfam" id="PF00831">
    <property type="entry name" value="Ribosomal_L29"/>
    <property type="match status" value="1"/>
</dbReference>
<evidence type="ECO:0000256" key="1">
    <source>
        <dbReference type="ARBA" id="ARBA00009254"/>
    </source>
</evidence>
<accession>A0A2M6WHS5</accession>
<gene>
    <name evidence="5 6" type="primary">rpmC</name>
    <name evidence="6" type="ORF">COU08_03165</name>
</gene>
<dbReference type="GO" id="GO:0003735">
    <property type="term" value="F:structural constituent of ribosome"/>
    <property type="evidence" value="ECO:0007669"/>
    <property type="project" value="InterPro"/>
</dbReference>
<keyword evidence="2 5" id="KW-0689">Ribosomal protein</keyword>
<dbReference type="GO" id="GO:0006412">
    <property type="term" value="P:translation"/>
    <property type="evidence" value="ECO:0007669"/>
    <property type="project" value="UniProtKB-UniRule"/>
</dbReference>
<sequence>MDKKEKQQLDKKSDGDLLKDVQKQRDELWALRRDLAAGKVKNVREIKRHKKSIAHILTLLSWRQKNKHLQES</sequence>
<dbReference type="HAMAP" id="MF_00374">
    <property type="entry name" value="Ribosomal_uL29"/>
    <property type="match status" value="1"/>
</dbReference>
<evidence type="ECO:0000256" key="4">
    <source>
        <dbReference type="ARBA" id="ARBA00035204"/>
    </source>
</evidence>
<dbReference type="InterPro" id="IPR001854">
    <property type="entry name" value="Ribosomal_uL29"/>
</dbReference>
<dbReference type="GO" id="GO:1990904">
    <property type="term" value="C:ribonucleoprotein complex"/>
    <property type="evidence" value="ECO:0007669"/>
    <property type="project" value="UniProtKB-KW"/>
</dbReference>
<evidence type="ECO:0000313" key="7">
    <source>
        <dbReference type="Proteomes" id="UP000228635"/>
    </source>
</evidence>
<dbReference type="SUPFAM" id="SSF46561">
    <property type="entry name" value="Ribosomal protein L29 (L29p)"/>
    <property type="match status" value="1"/>
</dbReference>